<reference evidence="2 3" key="2">
    <citation type="journal article" date="2019" name="G3 (Bethesda)">
        <title>Hybrid Assembly of the Genome of the Entomopathogenic Nematode Steinernema carpocapsae Identifies the X-Chromosome.</title>
        <authorList>
            <person name="Serra L."/>
            <person name="Macchietto M."/>
            <person name="Macias-Munoz A."/>
            <person name="McGill C.J."/>
            <person name="Rodriguez I.M."/>
            <person name="Rodriguez B."/>
            <person name="Murad R."/>
            <person name="Mortazavi A."/>
        </authorList>
    </citation>
    <scope>NUCLEOTIDE SEQUENCE [LARGE SCALE GENOMIC DNA]</scope>
    <source>
        <strain evidence="2 3">ALL</strain>
    </source>
</reference>
<dbReference type="Proteomes" id="UP000298663">
    <property type="component" value="Unassembled WGS sequence"/>
</dbReference>
<feature type="region of interest" description="Disordered" evidence="1">
    <location>
        <begin position="1"/>
        <end position="53"/>
    </location>
</feature>
<evidence type="ECO:0000313" key="2">
    <source>
        <dbReference type="EMBL" id="TKR80839.1"/>
    </source>
</evidence>
<gene>
    <name evidence="2" type="ORF">L596_014836</name>
</gene>
<reference evidence="2 3" key="1">
    <citation type="journal article" date="2015" name="Genome Biol.">
        <title>Comparative genomics of Steinernema reveals deeply conserved gene regulatory networks.</title>
        <authorList>
            <person name="Dillman A.R."/>
            <person name="Macchietto M."/>
            <person name="Porter C.F."/>
            <person name="Rogers A."/>
            <person name="Williams B."/>
            <person name="Antoshechkin I."/>
            <person name="Lee M.M."/>
            <person name="Goodwin Z."/>
            <person name="Lu X."/>
            <person name="Lewis E.E."/>
            <person name="Goodrich-Blair H."/>
            <person name="Stock S.P."/>
            <person name="Adams B.J."/>
            <person name="Sternberg P.W."/>
            <person name="Mortazavi A."/>
        </authorList>
    </citation>
    <scope>NUCLEOTIDE SEQUENCE [LARGE SCALE GENOMIC DNA]</scope>
    <source>
        <strain evidence="2 3">ALL</strain>
    </source>
</reference>
<protein>
    <submittedName>
        <fullName evidence="2">Uncharacterized protein</fullName>
    </submittedName>
</protein>
<evidence type="ECO:0000313" key="3">
    <source>
        <dbReference type="Proteomes" id="UP000298663"/>
    </source>
</evidence>
<dbReference type="AlphaFoldDB" id="A0A4U5ND27"/>
<comment type="caution">
    <text evidence="2">The sequence shown here is derived from an EMBL/GenBank/DDBJ whole genome shotgun (WGS) entry which is preliminary data.</text>
</comment>
<organism evidence="2 3">
    <name type="scientific">Steinernema carpocapsae</name>
    <name type="common">Entomopathogenic nematode</name>
    <dbReference type="NCBI Taxonomy" id="34508"/>
    <lineage>
        <taxon>Eukaryota</taxon>
        <taxon>Metazoa</taxon>
        <taxon>Ecdysozoa</taxon>
        <taxon>Nematoda</taxon>
        <taxon>Chromadorea</taxon>
        <taxon>Rhabditida</taxon>
        <taxon>Tylenchina</taxon>
        <taxon>Panagrolaimomorpha</taxon>
        <taxon>Strongyloidoidea</taxon>
        <taxon>Steinernematidae</taxon>
        <taxon>Steinernema</taxon>
    </lineage>
</organism>
<dbReference type="EMBL" id="AZBU02000004">
    <property type="protein sequence ID" value="TKR80839.1"/>
    <property type="molecule type" value="Genomic_DNA"/>
</dbReference>
<sequence>MMPHAIPDGAEWRRSSPVAEEERRSTEHAGSPGSDQNRDTSNSYRSTVPAARAADPRQLVTEIIIYFYYFQPMSARDTSPVATP</sequence>
<evidence type="ECO:0000256" key="1">
    <source>
        <dbReference type="SAM" id="MobiDB-lite"/>
    </source>
</evidence>
<name>A0A4U5ND27_STECR</name>
<accession>A0A4U5ND27</accession>
<feature type="compositionally biased region" description="Basic and acidic residues" evidence="1">
    <location>
        <begin position="10"/>
        <end position="27"/>
    </location>
</feature>
<proteinExistence type="predicted"/>
<keyword evidence="3" id="KW-1185">Reference proteome</keyword>
<feature type="compositionally biased region" description="Polar residues" evidence="1">
    <location>
        <begin position="33"/>
        <end position="46"/>
    </location>
</feature>